<dbReference type="InterPro" id="IPR013321">
    <property type="entry name" value="Arc_rbn_hlx_hlx"/>
</dbReference>
<dbReference type="SUPFAM" id="SSF47598">
    <property type="entry name" value="Ribbon-helix-helix"/>
    <property type="match status" value="1"/>
</dbReference>
<dbReference type="AlphaFoldDB" id="A0A2J5Q925"/>
<evidence type="ECO:0000313" key="2">
    <source>
        <dbReference type="EMBL" id="PLO74495.1"/>
    </source>
</evidence>
<feature type="domain" description="PutA RHH" evidence="1">
    <location>
        <begin position="11"/>
        <end position="43"/>
    </location>
</feature>
<evidence type="ECO:0000259" key="1">
    <source>
        <dbReference type="Pfam" id="PF21775"/>
    </source>
</evidence>
<accession>A0A2J5Q925</accession>
<name>A0A2J5Q925_9ENTR</name>
<dbReference type="Gene3D" id="1.10.1220.10">
    <property type="entry name" value="Met repressor-like"/>
    <property type="match status" value="1"/>
</dbReference>
<sequence>MGTTTMGVKLDDATRERIKSAASRIDRTPHWLIKQAIFNYLEKLENDETLPELPALLSGAANESDE</sequence>
<dbReference type="CDD" id="cd22233">
    <property type="entry name" value="RHH_CopAso-like"/>
    <property type="match status" value="1"/>
</dbReference>
<dbReference type="InterPro" id="IPR048798">
    <property type="entry name" value="PutA_RHH"/>
</dbReference>
<comment type="caution">
    <text evidence="2">The sequence shown here is derived from an EMBL/GenBank/DDBJ whole genome shotgun (WGS) entry which is preliminary data.</text>
</comment>
<proteinExistence type="predicted"/>
<reference evidence="2 3" key="2">
    <citation type="submission" date="2018-01" db="EMBL/GenBank/DDBJ databases">
        <title>Genomic study of Klebsiella pneumoniae.</title>
        <authorList>
            <person name="Yang Y."/>
            <person name="Bicalho R."/>
        </authorList>
    </citation>
    <scope>NUCLEOTIDE SEQUENCE [LARGE SCALE GENOMIC DNA]</scope>
    <source>
        <strain evidence="2 3">A10</strain>
    </source>
</reference>
<evidence type="ECO:0000313" key="3">
    <source>
        <dbReference type="Proteomes" id="UP000234667"/>
    </source>
</evidence>
<dbReference type="FunFam" id="1.10.1220.10:FF:000006">
    <property type="entry name" value="Bifunctional protein PutA"/>
    <property type="match status" value="1"/>
</dbReference>
<dbReference type="GO" id="GO:0043565">
    <property type="term" value="F:sequence-specific DNA binding"/>
    <property type="evidence" value="ECO:0007669"/>
    <property type="project" value="UniProtKB-ARBA"/>
</dbReference>
<dbReference type="EMBL" id="PIDR01000049">
    <property type="protein sequence ID" value="PLO74495.1"/>
    <property type="molecule type" value="Genomic_DNA"/>
</dbReference>
<dbReference type="Pfam" id="PF21775">
    <property type="entry name" value="PutA_1st"/>
    <property type="match status" value="1"/>
</dbReference>
<reference evidence="2 3" key="1">
    <citation type="submission" date="2017-11" db="EMBL/GenBank/DDBJ databases">
        <authorList>
            <person name="Han C.G."/>
        </authorList>
    </citation>
    <scope>NUCLEOTIDE SEQUENCE [LARGE SCALE GENOMIC DNA]</scope>
    <source>
        <strain evidence="2 3">A10</strain>
    </source>
</reference>
<dbReference type="Proteomes" id="UP000234667">
    <property type="component" value="Unassembled WGS sequence"/>
</dbReference>
<dbReference type="InterPro" id="IPR010985">
    <property type="entry name" value="Ribbon_hlx_hlx"/>
</dbReference>
<gene>
    <name evidence="2" type="ORF">CWN49_03275</name>
</gene>
<protein>
    <submittedName>
        <fullName evidence="2">Transcriptional regulator</fullName>
    </submittedName>
</protein>
<feature type="non-terminal residue" evidence="2">
    <location>
        <position position="66"/>
    </location>
</feature>
<dbReference type="GO" id="GO:0006355">
    <property type="term" value="P:regulation of DNA-templated transcription"/>
    <property type="evidence" value="ECO:0007669"/>
    <property type="project" value="InterPro"/>
</dbReference>
<organism evidence="2 3">
    <name type="scientific">Klebsiella michiganensis</name>
    <dbReference type="NCBI Taxonomy" id="1134687"/>
    <lineage>
        <taxon>Bacteria</taxon>
        <taxon>Pseudomonadati</taxon>
        <taxon>Pseudomonadota</taxon>
        <taxon>Gammaproteobacteria</taxon>
        <taxon>Enterobacterales</taxon>
        <taxon>Enterobacteriaceae</taxon>
        <taxon>Klebsiella/Raoultella group</taxon>
        <taxon>Klebsiella</taxon>
    </lineage>
</organism>